<proteinExistence type="predicted"/>
<dbReference type="AlphaFoldDB" id="A0A2I0TCW4"/>
<accession>A0A2I0TCW4</accession>
<organism evidence="2 3">
    <name type="scientific">Limosa lapponica baueri</name>
    <dbReference type="NCBI Taxonomy" id="1758121"/>
    <lineage>
        <taxon>Eukaryota</taxon>
        <taxon>Metazoa</taxon>
        <taxon>Chordata</taxon>
        <taxon>Craniata</taxon>
        <taxon>Vertebrata</taxon>
        <taxon>Euteleostomi</taxon>
        <taxon>Archelosauria</taxon>
        <taxon>Archosauria</taxon>
        <taxon>Dinosauria</taxon>
        <taxon>Saurischia</taxon>
        <taxon>Theropoda</taxon>
        <taxon>Coelurosauria</taxon>
        <taxon>Aves</taxon>
        <taxon>Neognathae</taxon>
        <taxon>Neoaves</taxon>
        <taxon>Charadriiformes</taxon>
        <taxon>Scolopacidae</taxon>
        <taxon>Limosa</taxon>
    </lineage>
</organism>
<evidence type="ECO:0000256" key="1">
    <source>
        <dbReference type="SAM" id="MobiDB-lite"/>
    </source>
</evidence>
<feature type="region of interest" description="Disordered" evidence="1">
    <location>
        <begin position="1"/>
        <end position="20"/>
    </location>
</feature>
<dbReference type="Proteomes" id="UP000233556">
    <property type="component" value="Unassembled WGS sequence"/>
</dbReference>
<evidence type="ECO:0000313" key="3">
    <source>
        <dbReference type="Proteomes" id="UP000233556"/>
    </source>
</evidence>
<evidence type="ECO:0000313" key="2">
    <source>
        <dbReference type="EMBL" id="PKU31648.1"/>
    </source>
</evidence>
<feature type="compositionally biased region" description="Polar residues" evidence="1">
    <location>
        <begin position="62"/>
        <end position="78"/>
    </location>
</feature>
<gene>
    <name evidence="2" type="ORF">llap_18048</name>
</gene>
<dbReference type="EMBL" id="KZ512487">
    <property type="protein sequence ID" value="PKU31648.1"/>
    <property type="molecule type" value="Genomic_DNA"/>
</dbReference>
<feature type="region of interest" description="Disordered" evidence="1">
    <location>
        <begin position="49"/>
        <end position="78"/>
    </location>
</feature>
<reference evidence="3" key="1">
    <citation type="submission" date="2017-11" db="EMBL/GenBank/DDBJ databases">
        <authorList>
            <person name="Lima N.C."/>
            <person name="Parody-Merino A.M."/>
            <person name="Battley P.F."/>
            <person name="Fidler A.E."/>
            <person name="Prosdocimi F."/>
        </authorList>
    </citation>
    <scope>NUCLEOTIDE SEQUENCE [LARGE SCALE GENOMIC DNA]</scope>
</reference>
<keyword evidence="3" id="KW-1185">Reference proteome</keyword>
<protein>
    <submittedName>
        <fullName evidence="2">Uncharacterized protein</fullName>
    </submittedName>
</protein>
<name>A0A2I0TCW4_LIMLA</name>
<reference evidence="3" key="2">
    <citation type="submission" date="2017-12" db="EMBL/GenBank/DDBJ databases">
        <title>Genome sequence of the Bar-tailed Godwit (Limosa lapponica baueri).</title>
        <authorList>
            <person name="Lima N.C.B."/>
            <person name="Parody-Merino A.M."/>
            <person name="Battley P.F."/>
            <person name="Fidler A.E."/>
            <person name="Prosdocimi F."/>
        </authorList>
    </citation>
    <scope>NUCLEOTIDE SEQUENCE [LARGE SCALE GENOMIC DNA]</scope>
</reference>
<sequence length="114" mass="13170">MRRARMRPGDGDDNQQGKINNLSFNIHNFRSHLSTENVTRSQSQFHFKADGLSSSRKRLDITDTSTPRSSSSKAEVPQFTHQMGQHNLKVIEIDLLCQPKTSFNPRMDEKKRRN</sequence>